<dbReference type="GO" id="GO:0005829">
    <property type="term" value="C:cytosol"/>
    <property type="evidence" value="ECO:0007669"/>
    <property type="project" value="TreeGrafter"/>
</dbReference>
<proteinExistence type="predicted"/>
<protein>
    <submittedName>
        <fullName evidence="2">Aryl-alcohol dehydrogenase-like predicted oxidoreductase</fullName>
    </submittedName>
</protein>
<feature type="domain" description="NADP-dependent oxidoreductase" evidence="1">
    <location>
        <begin position="24"/>
        <end position="303"/>
    </location>
</feature>
<dbReference type="Gene3D" id="3.20.20.100">
    <property type="entry name" value="NADP-dependent oxidoreductase domain"/>
    <property type="match status" value="1"/>
</dbReference>
<dbReference type="RefSeq" id="WP_133766902.1">
    <property type="nucleotide sequence ID" value="NZ_BAAARP010000005.1"/>
</dbReference>
<dbReference type="Proteomes" id="UP000295344">
    <property type="component" value="Unassembled WGS sequence"/>
</dbReference>
<organism evidence="2 3">
    <name type="scientific">Amnibacterium kyonggiense</name>
    <dbReference type="NCBI Taxonomy" id="595671"/>
    <lineage>
        <taxon>Bacteria</taxon>
        <taxon>Bacillati</taxon>
        <taxon>Actinomycetota</taxon>
        <taxon>Actinomycetes</taxon>
        <taxon>Micrococcales</taxon>
        <taxon>Microbacteriaceae</taxon>
        <taxon>Amnibacterium</taxon>
    </lineage>
</organism>
<dbReference type="PANTHER" id="PTHR43364">
    <property type="entry name" value="NADH-SPECIFIC METHYLGLYOXAL REDUCTASE-RELATED"/>
    <property type="match status" value="1"/>
</dbReference>
<dbReference type="AlphaFoldDB" id="A0A4R7FE76"/>
<dbReference type="InterPro" id="IPR023210">
    <property type="entry name" value="NADP_OxRdtase_dom"/>
</dbReference>
<dbReference type="OrthoDB" id="9768793at2"/>
<reference evidence="2 3" key="1">
    <citation type="submission" date="2019-03" db="EMBL/GenBank/DDBJ databases">
        <title>Genomic Encyclopedia of Archaeal and Bacterial Type Strains, Phase II (KMG-II): from individual species to whole genera.</title>
        <authorList>
            <person name="Goeker M."/>
        </authorList>
    </citation>
    <scope>NUCLEOTIDE SEQUENCE [LARGE SCALE GENOMIC DNA]</scope>
    <source>
        <strain evidence="2 3">DSM 24782</strain>
    </source>
</reference>
<comment type="caution">
    <text evidence="2">The sequence shown here is derived from an EMBL/GenBank/DDBJ whole genome shotgun (WGS) entry which is preliminary data.</text>
</comment>
<accession>A0A4R7FE76</accession>
<dbReference type="SUPFAM" id="SSF51430">
    <property type="entry name" value="NAD(P)-linked oxidoreductase"/>
    <property type="match status" value="1"/>
</dbReference>
<name>A0A4R7FE76_9MICO</name>
<evidence type="ECO:0000313" key="2">
    <source>
        <dbReference type="EMBL" id="TDS75629.1"/>
    </source>
</evidence>
<dbReference type="InterPro" id="IPR050523">
    <property type="entry name" value="AKR_Detox_Biosynth"/>
</dbReference>
<sequence>MSRRVGQTGMAVYPLALDGSVFGWATDAKETADQLDLFYAAGGDLISTAAQYAGGRSEIMIGSWLQRHPNRDRLVIATKVGKHPDALGLSPKAVRRGVDASLERLQLDRIDILGLDGEDPATPIEATLTVVTELIAEGKVGHLSAAGFSAAGLREAVKTARRLEIPGIEVVLPEYNLLERRQYEQEIAPIAVAADLGVLAKTPLANGYLRGDFRSRHDKPASPIFQGALKYVNRRGAAVLAVLDDIAFESGQHVGRVALAWLLSRESVVAPLVRVPSARALADLLPGASLVLTRDQLDRLDRATDF</sequence>
<keyword evidence="3" id="KW-1185">Reference proteome</keyword>
<dbReference type="EMBL" id="SOAM01000003">
    <property type="protein sequence ID" value="TDS75629.1"/>
    <property type="molecule type" value="Genomic_DNA"/>
</dbReference>
<evidence type="ECO:0000313" key="3">
    <source>
        <dbReference type="Proteomes" id="UP000295344"/>
    </source>
</evidence>
<evidence type="ECO:0000259" key="1">
    <source>
        <dbReference type="Pfam" id="PF00248"/>
    </source>
</evidence>
<dbReference type="InterPro" id="IPR036812">
    <property type="entry name" value="NAD(P)_OxRdtase_dom_sf"/>
</dbReference>
<dbReference type="PANTHER" id="PTHR43364:SF6">
    <property type="entry name" value="OXIDOREDUCTASE-RELATED"/>
    <property type="match status" value="1"/>
</dbReference>
<gene>
    <name evidence="2" type="ORF">CLV52_2736</name>
</gene>
<dbReference type="Pfam" id="PF00248">
    <property type="entry name" value="Aldo_ket_red"/>
    <property type="match status" value="1"/>
</dbReference>